<comment type="caution">
    <text evidence="2">The sequence shown here is derived from an EMBL/GenBank/DDBJ whole genome shotgun (WGS) entry which is preliminary data.</text>
</comment>
<feature type="non-terminal residue" evidence="2">
    <location>
        <position position="1"/>
    </location>
</feature>
<proteinExistence type="predicted"/>
<name>A0A5J9SV47_9POAL</name>
<gene>
    <name evidence="2" type="ORF">EJB05_51603</name>
</gene>
<dbReference type="AlphaFoldDB" id="A0A5J9SV47"/>
<organism evidence="2 3">
    <name type="scientific">Eragrostis curvula</name>
    <name type="common">weeping love grass</name>
    <dbReference type="NCBI Taxonomy" id="38414"/>
    <lineage>
        <taxon>Eukaryota</taxon>
        <taxon>Viridiplantae</taxon>
        <taxon>Streptophyta</taxon>
        <taxon>Embryophyta</taxon>
        <taxon>Tracheophyta</taxon>
        <taxon>Spermatophyta</taxon>
        <taxon>Magnoliopsida</taxon>
        <taxon>Liliopsida</taxon>
        <taxon>Poales</taxon>
        <taxon>Poaceae</taxon>
        <taxon>PACMAD clade</taxon>
        <taxon>Chloridoideae</taxon>
        <taxon>Eragrostideae</taxon>
        <taxon>Eragrostidinae</taxon>
        <taxon>Eragrostis</taxon>
    </lineage>
</organism>
<evidence type="ECO:0000313" key="3">
    <source>
        <dbReference type="Proteomes" id="UP000324897"/>
    </source>
</evidence>
<dbReference type="Proteomes" id="UP000324897">
    <property type="component" value="Unassembled WGS sequence"/>
</dbReference>
<evidence type="ECO:0000259" key="1">
    <source>
        <dbReference type="Pfam" id="PF13966"/>
    </source>
</evidence>
<dbReference type="Pfam" id="PF13966">
    <property type="entry name" value="zf-RVT"/>
    <property type="match status" value="1"/>
</dbReference>
<dbReference type="InterPro" id="IPR026960">
    <property type="entry name" value="RVT-Znf"/>
</dbReference>
<reference evidence="2 3" key="1">
    <citation type="journal article" date="2019" name="Sci. Rep.">
        <title>A high-quality genome of Eragrostis curvula grass provides insights into Poaceae evolution and supports new strategies to enhance forage quality.</title>
        <authorList>
            <person name="Carballo J."/>
            <person name="Santos B.A.C.M."/>
            <person name="Zappacosta D."/>
            <person name="Garbus I."/>
            <person name="Selva J.P."/>
            <person name="Gallo C.A."/>
            <person name="Diaz A."/>
            <person name="Albertini E."/>
            <person name="Caccamo M."/>
            <person name="Echenique V."/>
        </authorList>
    </citation>
    <scope>NUCLEOTIDE SEQUENCE [LARGE SCALE GENOMIC DNA]</scope>
    <source>
        <strain evidence="3">cv. Victoria</strain>
        <tissue evidence="2">Leaf</tissue>
    </source>
</reference>
<evidence type="ECO:0000313" key="2">
    <source>
        <dbReference type="EMBL" id="TVU02881.1"/>
    </source>
</evidence>
<sequence length="163" mass="18393">MKIAKKCVVCSRAHEDGGHLFFKCKLAKTVWLATNLEHVRAQLVSFGSAKDVVITILGLKAEVQAKVIALMWSLWDERNRIREGEKRKTAGFLTHGAELYAAEILKFFGKDEGASRGLKPKLKWERPSTVQPELEKVFLEPSCWHHLSTIGRCLTVRPPLVSK</sequence>
<feature type="domain" description="Reverse transcriptase zinc-binding" evidence="1">
    <location>
        <begin position="2"/>
        <end position="31"/>
    </location>
</feature>
<dbReference type="EMBL" id="RWGY01000263">
    <property type="protein sequence ID" value="TVU02881.1"/>
    <property type="molecule type" value="Genomic_DNA"/>
</dbReference>
<accession>A0A5J9SV47</accession>
<protein>
    <recommendedName>
        <fullName evidence="1">Reverse transcriptase zinc-binding domain-containing protein</fullName>
    </recommendedName>
</protein>
<keyword evidence="3" id="KW-1185">Reference proteome</keyword>
<dbReference type="Gramene" id="TVU02881">
    <property type="protein sequence ID" value="TVU02881"/>
    <property type="gene ID" value="EJB05_51603"/>
</dbReference>
<dbReference type="OrthoDB" id="679727at2759"/>